<dbReference type="InterPro" id="IPR000620">
    <property type="entry name" value="EamA_dom"/>
</dbReference>
<dbReference type="Proteomes" id="UP000092600">
    <property type="component" value="Unassembled WGS sequence"/>
</dbReference>
<feature type="transmembrane region" description="Helical" evidence="8">
    <location>
        <begin position="847"/>
        <end position="865"/>
    </location>
</feature>
<evidence type="ECO:0000256" key="8">
    <source>
        <dbReference type="SAM" id="Phobius"/>
    </source>
</evidence>
<dbReference type="EMBL" id="LSRQ01005566">
    <property type="protein sequence ID" value="OAY67283.1"/>
    <property type="molecule type" value="Genomic_DNA"/>
</dbReference>
<feature type="repeat" description="PPR" evidence="6">
    <location>
        <begin position="517"/>
        <end position="551"/>
    </location>
</feature>
<keyword evidence="8" id="KW-1133">Transmembrane helix</keyword>
<dbReference type="InterPro" id="IPR002885">
    <property type="entry name" value="PPR_rpt"/>
</dbReference>
<dbReference type="Gene3D" id="1.25.40.10">
    <property type="entry name" value="Tetratricopeptide repeat domain"/>
    <property type="match status" value="5"/>
</dbReference>
<feature type="repeat" description="PPR" evidence="6">
    <location>
        <begin position="447"/>
        <end position="481"/>
    </location>
</feature>
<dbReference type="Pfam" id="PF00892">
    <property type="entry name" value="EamA"/>
    <property type="match status" value="2"/>
</dbReference>
<feature type="transmembrane region" description="Helical" evidence="8">
    <location>
        <begin position="920"/>
        <end position="940"/>
    </location>
</feature>
<reference evidence="10 11" key="1">
    <citation type="journal article" date="2016" name="DNA Res.">
        <title>The draft genome of MD-2 pineapple using hybrid error correction of long reads.</title>
        <authorList>
            <person name="Redwan R.M."/>
            <person name="Saidin A."/>
            <person name="Kumar S.V."/>
        </authorList>
    </citation>
    <scope>NUCLEOTIDE SEQUENCE [LARGE SCALE GENOMIC DNA]</scope>
    <source>
        <strain evidence="11">cv. MD2</strain>
        <tissue evidence="10">Leaf</tissue>
    </source>
</reference>
<feature type="repeat" description="PPR" evidence="6">
    <location>
        <begin position="378"/>
        <end position="408"/>
    </location>
</feature>
<feature type="region of interest" description="Disordered" evidence="7">
    <location>
        <begin position="1063"/>
        <end position="1082"/>
    </location>
</feature>
<dbReference type="SUPFAM" id="SSF103481">
    <property type="entry name" value="Multidrug resistance efflux transporter EmrE"/>
    <property type="match status" value="2"/>
</dbReference>
<feature type="transmembrane region" description="Helical" evidence="8">
    <location>
        <begin position="952"/>
        <end position="973"/>
    </location>
</feature>
<dbReference type="PROSITE" id="PS51375">
    <property type="entry name" value="PPR"/>
    <property type="match status" value="13"/>
</dbReference>
<evidence type="ECO:0000256" key="1">
    <source>
        <dbReference type="ARBA" id="ARBA00004141"/>
    </source>
</evidence>
<name>A0A199UR58_ANACO</name>
<comment type="similarity">
    <text evidence="3">Belongs to the drug/metabolite transporter (DMT) superfamily. Plant drug/metabolite exporter (P-DME) (TC 2.A.7.4) family.</text>
</comment>
<feature type="compositionally biased region" description="Basic and acidic residues" evidence="7">
    <location>
        <begin position="1073"/>
        <end position="1082"/>
    </location>
</feature>
<dbReference type="InterPro" id="IPR011990">
    <property type="entry name" value="TPR-like_helical_dom_sf"/>
</dbReference>
<dbReference type="InterPro" id="IPR037185">
    <property type="entry name" value="EmrE-like"/>
</dbReference>
<feature type="transmembrane region" description="Helical" evidence="8">
    <location>
        <begin position="752"/>
        <end position="770"/>
    </location>
</feature>
<evidence type="ECO:0000256" key="7">
    <source>
        <dbReference type="SAM" id="MobiDB-lite"/>
    </source>
</evidence>
<feature type="repeat" description="PPR" evidence="6">
    <location>
        <begin position="132"/>
        <end position="166"/>
    </location>
</feature>
<feature type="repeat" description="PPR" evidence="6">
    <location>
        <begin position="308"/>
        <end position="342"/>
    </location>
</feature>
<keyword evidence="8" id="KW-0472">Membrane</keyword>
<protein>
    <submittedName>
        <fullName evidence="10">Pentatricopeptide repeat-containing protein, mitochondrial</fullName>
    </submittedName>
</protein>
<organism evidence="10 11">
    <name type="scientific">Ananas comosus</name>
    <name type="common">Pineapple</name>
    <name type="synonym">Ananas ananas</name>
    <dbReference type="NCBI Taxonomy" id="4615"/>
    <lineage>
        <taxon>Eukaryota</taxon>
        <taxon>Viridiplantae</taxon>
        <taxon>Streptophyta</taxon>
        <taxon>Embryophyta</taxon>
        <taxon>Tracheophyta</taxon>
        <taxon>Spermatophyta</taxon>
        <taxon>Magnoliopsida</taxon>
        <taxon>Liliopsida</taxon>
        <taxon>Poales</taxon>
        <taxon>Bromeliaceae</taxon>
        <taxon>Bromelioideae</taxon>
        <taxon>Ananas</taxon>
    </lineage>
</organism>
<evidence type="ECO:0000259" key="9">
    <source>
        <dbReference type="Pfam" id="PF00892"/>
    </source>
</evidence>
<comment type="caution">
    <text evidence="10">The sequence shown here is derived from an EMBL/GenBank/DDBJ whole genome shotgun (WGS) entry which is preliminary data.</text>
</comment>
<feature type="transmembrane region" description="Helical" evidence="8">
    <location>
        <begin position="1008"/>
        <end position="1028"/>
    </location>
</feature>
<proteinExistence type="inferred from homology"/>
<dbReference type="SUPFAM" id="SSF81901">
    <property type="entry name" value="HCP-like"/>
    <property type="match status" value="1"/>
</dbReference>
<dbReference type="GO" id="GO:0016020">
    <property type="term" value="C:membrane"/>
    <property type="evidence" value="ECO:0007669"/>
    <property type="project" value="InterPro"/>
</dbReference>
<keyword evidence="4" id="KW-0677">Repeat</keyword>
<feature type="transmembrane region" description="Helical" evidence="8">
    <location>
        <begin position="872"/>
        <end position="889"/>
    </location>
</feature>
<comment type="similarity">
    <text evidence="2">Belongs to the PPR family. P subfamily.</text>
</comment>
<gene>
    <name evidence="10" type="ORF">ACMD2_08409</name>
</gene>
<dbReference type="Pfam" id="PF12854">
    <property type="entry name" value="PPR_1"/>
    <property type="match status" value="3"/>
</dbReference>
<evidence type="ECO:0000313" key="11">
    <source>
        <dbReference type="Proteomes" id="UP000092600"/>
    </source>
</evidence>
<evidence type="ECO:0000256" key="5">
    <source>
        <dbReference type="ARBA" id="ARBA00022946"/>
    </source>
</evidence>
<feature type="repeat" description="PPR" evidence="6">
    <location>
        <begin position="412"/>
        <end position="446"/>
    </location>
</feature>
<feature type="transmembrane region" description="Helical" evidence="8">
    <location>
        <begin position="782"/>
        <end position="802"/>
    </location>
</feature>
<dbReference type="AlphaFoldDB" id="A0A199UR58"/>
<feature type="repeat" description="PPR" evidence="6">
    <location>
        <begin position="482"/>
        <end position="516"/>
    </location>
</feature>
<feature type="transmembrane region" description="Helical" evidence="8">
    <location>
        <begin position="814"/>
        <end position="835"/>
    </location>
</feature>
<feature type="domain" description="EamA" evidence="9">
    <location>
        <begin position="753"/>
        <end position="884"/>
    </location>
</feature>
<dbReference type="PANTHER" id="PTHR47941">
    <property type="entry name" value="PENTATRICOPEPTIDE REPEAT-CONTAINING PROTEIN 3, MITOCHONDRIAL"/>
    <property type="match status" value="1"/>
</dbReference>
<dbReference type="NCBIfam" id="TIGR00756">
    <property type="entry name" value="PPR"/>
    <property type="match status" value="10"/>
</dbReference>
<feature type="repeat" description="PPR" evidence="6">
    <location>
        <begin position="238"/>
        <end position="272"/>
    </location>
</feature>
<dbReference type="Pfam" id="PF13041">
    <property type="entry name" value="PPR_2"/>
    <property type="match status" value="4"/>
</dbReference>
<evidence type="ECO:0000313" key="10">
    <source>
        <dbReference type="EMBL" id="OAY67283.1"/>
    </source>
</evidence>
<keyword evidence="5" id="KW-0809">Transit peptide</keyword>
<accession>A0A199UR58</accession>
<feature type="repeat" description="PPR" evidence="6">
    <location>
        <begin position="343"/>
        <end position="377"/>
    </location>
</feature>
<feature type="repeat" description="PPR" evidence="6">
    <location>
        <begin position="273"/>
        <end position="307"/>
    </location>
</feature>
<feature type="domain" description="EamA" evidence="9">
    <location>
        <begin position="922"/>
        <end position="1050"/>
    </location>
</feature>
<evidence type="ECO:0000256" key="3">
    <source>
        <dbReference type="ARBA" id="ARBA00007635"/>
    </source>
</evidence>
<feature type="transmembrane region" description="Helical" evidence="8">
    <location>
        <begin position="1034"/>
        <end position="1053"/>
    </location>
</feature>
<feature type="repeat" description="PPR" evidence="6">
    <location>
        <begin position="167"/>
        <end position="201"/>
    </location>
</feature>
<dbReference type="Pfam" id="PF01535">
    <property type="entry name" value="PPR"/>
    <property type="match status" value="2"/>
</dbReference>
<evidence type="ECO:0000256" key="6">
    <source>
        <dbReference type="PROSITE-ProRule" id="PRU00708"/>
    </source>
</evidence>
<evidence type="ECO:0000256" key="4">
    <source>
        <dbReference type="ARBA" id="ARBA00022737"/>
    </source>
</evidence>
<feature type="repeat" description="PPR" evidence="6">
    <location>
        <begin position="202"/>
        <end position="237"/>
    </location>
</feature>
<comment type="subcellular location">
    <subcellularLocation>
        <location evidence="1">Membrane</location>
        <topology evidence="1">Multi-pass membrane protein</topology>
    </subcellularLocation>
</comment>
<keyword evidence="8" id="KW-0812">Transmembrane</keyword>
<feature type="repeat" description="PPR" evidence="6">
    <location>
        <begin position="552"/>
        <end position="586"/>
    </location>
</feature>
<evidence type="ECO:0000256" key="2">
    <source>
        <dbReference type="ARBA" id="ARBA00007626"/>
    </source>
</evidence>
<sequence length="1082" mass="119989">MSEWASQKERIFLWLIIYGEGICKDSLPLPTTITTTNRTPPLFVSRHYNPVPLRPLPSPSPSPSPSPPPLLDLVRSHLAHGDPSAAASLLLRHPAPPASALNLVLSALSRSRRFDDAAALYSALRRSAVPLDFVSLNIVAHCFAQSRRSDLARQVLDEMRRRGLRPDRVSFNTLIKGLCNEDKKAEALAALEEMRAEGWSPDGYTFSMLIGLLSRGCANSERGLALIHEMLQLGLEPNEVNCNCVLAALCKEDKVHAAKALYGRMSKVGVVGDVVSYTCFLDALCRKKMMGQARLLFSEMSEKGVPPNVITYNALIHGLCSNGQMEDALGIVHQMFNDGPKPNKVTKTIIMGTLCRDGKVDEALRLLECMNEDGLIPDKSMYGTLLDGLCRGGRMEEAIELLAKMEACGSIDIVSYNILISGFCKMGKMDEAKKLFLDITNKGYKPDVILYTTLMHGYCKIGQPEAAQALVTDMGEHGLKPDVITYTTLLEGFCEMDKFEAAEGLLSDMEKHGVEPNSVIYTTLVFSLYRFGNLDRAQYFLEEMEHKGQELSAKTYNILLNKMCRMGKFQQAEKILRCMPEDRLQKAKEILRKMTEDCVQSNLEFCSEGELQQAVNLLNNIIKEGTIPPTAAVSLFLEHLSELNQLDSFLDMLPITSKDEEKMEVAIVCSGKRQRCSTSDVAKVTELLSFTAYFTSHYEDVILSARIATIKLLDPAFDKERMFNVHAGIHYGRQQILRNSYNISVVMSNTKAYGAVFLIRLIYAVMQILMKATFNEGMSTSVFVFYRQSVATLFLVPVAFLLERKRAPPLQYMVALKIFALAFCGISGSINIYNIGLNYTTATSASAMFNVMPVIAFILAVLFRMHGMVKTSGIVLCLAGVITLALYQGPELKLFTHRYLLHHTGSRTHGASSTHSKKSWVLGVFLMVMSTAAWALWAVLQGPLLLEYPSKLLNTALQCLFSTIQSFFLALIIERDFSRWKIGLDGIIVSGVAHYLQSWTIEKKGPVFLTMSMPLTLVITIILSTILLGEAICLGSVLGGILLVGGLYNVLWGKRMEALHSKKEASNGAEASMEEKEKETQV</sequence>